<dbReference type="InterPro" id="IPR001584">
    <property type="entry name" value="Integrase_cat-core"/>
</dbReference>
<dbReference type="GO" id="GO:0015074">
    <property type="term" value="P:DNA integration"/>
    <property type="evidence" value="ECO:0007669"/>
    <property type="project" value="InterPro"/>
</dbReference>
<feature type="region of interest" description="Disordered" evidence="7">
    <location>
        <begin position="561"/>
        <end position="627"/>
    </location>
</feature>
<organism evidence="9 10">
    <name type="scientific">Lichtheimia ornata</name>
    <dbReference type="NCBI Taxonomy" id="688661"/>
    <lineage>
        <taxon>Eukaryota</taxon>
        <taxon>Fungi</taxon>
        <taxon>Fungi incertae sedis</taxon>
        <taxon>Mucoromycota</taxon>
        <taxon>Mucoromycotina</taxon>
        <taxon>Mucoromycetes</taxon>
        <taxon>Mucorales</taxon>
        <taxon>Lichtheimiaceae</taxon>
        <taxon>Lichtheimia</taxon>
    </lineage>
</organism>
<dbReference type="Proteomes" id="UP001234581">
    <property type="component" value="Unassembled WGS sequence"/>
</dbReference>
<dbReference type="Gene3D" id="1.10.340.70">
    <property type="match status" value="1"/>
</dbReference>
<dbReference type="PANTHER" id="PTHR37984:SF5">
    <property type="entry name" value="PROTEIN NYNRIN-LIKE"/>
    <property type="match status" value="1"/>
</dbReference>
<gene>
    <name evidence="9" type="ORF">O0I10_013045</name>
</gene>
<dbReference type="PROSITE" id="PS50994">
    <property type="entry name" value="INTEGRASE"/>
    <property type="match status" value="1"/>
</dbReference>
<evidence type="ECO:0000256" key="3">
    <source>
        <dbReference type="ARBA" id="ARBA00022722"/>
    </source>
</evidence>
<evidence type="ECO:0000256" key="1">
    <source>
        <dbReference type="ARBA" id="ARBA00022679"/>
    </source>
</evidence>
<dbReference type="GO" id="GO:0003964">
    <property type="term" value="F:RNA-directed DNA polymerase activity"/>
    <property type="evidence" value="ECO:0007669"/>
    <property type="project" value="UniProtKB-KW"/>
</dbReference>
<keyword evidence="5" id="KW-0378">Hydrolase</keyword>
<evidence type="ECO:0000313" key="9">
    <source>
        <dbReference type="EMBL" id="KAJ8651413.1"/>
    </source>
</evidence>
<proteinExistence type="predicted"/>
<evidence type="ECO:0000259" key="8">
    <source>
        <dbReference type="PROSITE" id="PS50994"/>
    </source>
</evidence>
<keyword evidence="6" id="KW-0695">RNA-directed DNA polymerase</keyword>
<keyword evidence="1" id="KW-0808">Transferase</keyword>
<keyword evidence="10" id="KW-1185">Reference proteome</keyword>
<dbReference type="InterPro" id="IPR012337">
    <property type="entry name" value="RNaseH-like_sf"/>
</dbReference>
<evidence type="ECO:0000256" key="5">
    <source>
        <dbReference type="ARBA" id="ARBA00022801"/>
    </source>
</evidence>
<dbReference type="InterPro" id="IPR050951">
    <property type="entry name" value="Retrovirus_Pol_polyprotein"/>
</dbReference>
<dbReference type="SUPFAM" id="SSF56672">
    <property type="entry name" value="DNA/RNA polymerases"/>
    <property type="match status" value="1"/>
</dbReference>
<dbReference type="Pfam" id="PF00665">
    <property type="entry name" value="rve"/>
    <property type="match status" value="1"/>
</dbReference>
<name>A0AAD7XSJ7_9FUNG</name>
<dbReference type="Pfam" id="PF17917">
    <property type="entry name" value="RT_RNaseH"/>
    <property type="match status" value="1"/>
</dbReference>
<keyword evidence="4" id="KW-0255">Endonuclease</keyword>
<evidence type="ECO:0000256" key="2">
    <source>
        <dbReference type="ARBA" id="ARBA00022695"/>
    </source>
</evidence>
<dbReference type="RefSeq" id="XP_058336328.1">
    <property type="nucleotide sequence ID" value="XM_058492906.1"/>
</dbReference>
<evidence type="ECO:0000256" key="7">
    <source>
        <dbReference type="SAM" id="MobiDB-lite"/>
    </source>
</evidence>
<dbReference type="Pfam" id="PF17921">
    <property type="entry name" value="Integrase_H2C2"/>
    <property type="match status" value="1"/>
</dbReference>
<feature type="domain" description="Integrase catalytic" evidence="8">
    <location>
        <begin position="272"/>
        <end position="442"/>
    </location>
</feature>
<comment type="caution">
    <text evidence="9">The sequence shown here is derived from an EMBL/GenBank/DDBJ whole genome shotgun (WGS) entry which is preliminary data.</text>
</comment>
<sequence>MLNKPERNYSVYEKEFVAVVHFVKFFRTYLLGRHFYVYTDHQALRYILYIKNDASSRVLRWQLAMQEYDFDVYYRPGKQNANPDALSRLPERAYAQEERLHSEDNEEDVKSLRQWVLLTQKTFSNHTTPVQQHSRGLANLRGGVDAQEYADLWMYLTAMSYPPKYDEKARARLRAKAADYEARKDGIYKRPNERHGYRKLVQEKELLKVLQECHDHWIAGHQGVKRTCDRVCERYYWPGYFNTVRQYVMSCKVCQLHGPKNPPVPLIPYQAPKEGPLSELMIDFLSVGVLSEQGNTSAIVGVDMFSRWPEAKATPNQTAKAAVGFLYEWICRYGLPRRIISDNGPHFTAGVTTAMLSKYGLRIEFGPPHHSHRQGKVERMIKSIKAILKRLCTAYVGAWDVWLLAALFVIRTSKTQAYDASPFFIMHGRHPRTHEDYDLPQSDEAGEDDEELLVLRLEEIIGHHEYTLPRMIVRQEKYRWSMKEKYDKKAKPARYLLYDQVWVQDNISKRFKSALPPRWFGPYRVKEVLGRNTYRLQDGNLTLPHPYHADQMKIYMTRPKTYTSHHDSSGELEEPSSHGQVEVGGMRGSLPPTWRSVVKDDSPDLMQQPGMKRSASETSPQHPTSHA</sequence>
<dbReference type="InterPro" id="IPR041373">
    <property type="entry name" value="RT_RNaseH"/>
</dbReference>
<evidence type="ECO:0000256" key="6">
    <source>
        <dbReference type="ARBA" id="ARBA00022918"/>
    </source>
</evidence>
<dbReference type="PANTHER" id="PTHR37984">
    <property type="entry name" value="PROTEIN CBG26694"/>
    <property type="match status" value="1"/>
</dbReference>
<dbReference type="AlphaFoldDB" id="A0AAD7XSJ7"/>
<keyword evidence="2" id="KW-0548">Nucleotidyltransferase</keyword>
<reference evidence="9 10" key="1">
    <citation type="submission" date="2023-03" db="EMBL/GenBank/DDBJ databases">
        <title>Genome sequence of Lichtheimia ornata CBS 291.66.</title>
        <authorList>
            <person name="Mohabir J.T."/>
            <person name="Shea T.P."/>
            <person name="Kurbessoian T."/>
            <person name="Berby B."/>
            <person name="Fontaine J."/>
            <person name="Livny J."/>
            <person name="Gnirke A."/>
            <person name="Stajich J.E."/>
            <person name="Cuomo C.A."/>
        </authorList>
    </citation>
    <scope>NUCLEOTIDE SEQUENCE [LARGE SCALE GENOMIC DNA]</scope>
    <source>
        <strain evidence="9">CBS 291.66</strain>
    </source>
</reference>
<dbReference type="GO" id="GO:0016787">
    <property type="term" value="F:hydrolase activity"/>
    <property type="evidence" value="ECO:0007669"/>
    <property type="project" value="UniProtKB-KW"/>
</dbReference>
<dbReference type="GO" id="GO:0005634">
    <property type="term" value="C:nucleus"/>
    <property type="evidence" value="ECO:0007669"/>
    <property type="project" value="UniProtKB-ARBA"/>
</dbReference>
<protein>
    <recommendedName>
        <fullName evidence="8">Integrase catalytic domain-containing protein</fullName>
    </recommendedName>
</protein>
<dbReference type="GeneID" id="83220357"/>
<feature type="compositionally biased region" description="Polar residues" evidence="7">
    <location>
        <begin position="616"/>
        <end position="627"/>
    </location>
</feature>
<dbReference type="GO" id="GO:0003676">
    <property type="term" value="F:nucleic acid binding"/>
    <property type="evidence" value="ECO:0007669"/>
    <property type="project" value="InterPro"/>
</dbReference>
<dbReference type="EMBL" id="JARTCD010000213">
    <property type="protein sequence ID" value="KAJ8651413.1"/>
    <property type="molecule type" value="Genomic_DNA"/>
</dbReference>
<dbReference type="InterPro" id="IPR036397">
    <property type="entry name" value="RNaseH_sf"/>
</dbReference>
<dbReference type="CDD" id="cd09274">
    <property type="entry name" value="RNase_HI_RT_Ty3"/>
    <property type="match status" value="1"/>
</dbReference>
<dbReference type="SUPFAM" id="SSF53098">
    <property type="entry name" value="Ribonuclease H-like"/>
    <property type="match status" value="1"/>
</dbReference>
<dbReference type="Gene3D" id="3.30.420.10">
    <property type="entry name" value="Ribonuclease H-like superfamily/Ribonuclease H"/>
    <property type="match status" value="1"/>
</dbReference>
<evidence type="ECO:0000313" key="10">
    <source>
        <dbReference type="Proteomes" id="UP001234581"/>
    </source>
</evidence>
<dbReference type="InterPro" id="IPR041588">
    <property type="entry name" value="Integrase_H2C2"/>
</dbReference>
<evidence type="ECO:0000256" key="4">
    <source>
        <dbReference type="ARBA" id="ARBA00022759"/>
    </source>
</evidence>
<dbReference type="InterPro" id="IPR043502">
    <property type="entry name" value="DNA/RNA_pol_sf"/>
</dbReference>
<dbReference type="GO" id="GO:0004519">
    <property type="term" value="F:endonuclease activity"/>
    <property type="evidence" value="ECO:0007669"/>
    <property type="project" value="UniProtKB-KW"/>
</dbReference>
<keyword evidence="3" id="KW-0540">Nuclease</keyword>
<accession>A0AAD7XSJ7</accession>
<dbReference type="FunFam" id="1.10.340.70:FF:000001">
    <property type="entry name" value="Retrovirus-related Pol polyprotein from transposon gypsy-like Protein"/>
    <property type="match status" value="1"/>
</dbReference>